<dbReference type="Proteomes" id="UP000053558">
    <property type="component" value="Unassembled WGS sequence"/>
</dbReference>
<evidence type="ECO:0000313" key="2">
    <source>
        <dbReference type="Proteomes" id="UP000053558"/>
    </source>
</evidence>
<comment type="caution">
    <text evidence="1">The sequence shown here is derived from an EMBL/GenBank/DDBJ whole genome shotgun (WGS) entry which is preliminary data.</text>
</comment>
<feature type="non-terminal residue" evidence="1">
    <location>
        <position position="178"/>
    </location>
</feature>
<dbReference type="AlphaFoldDB" id="A0A5M3M9H6"/>
<sequence>DDIRVEHHPHSERPPQMFPFDKFQQYPAPDPEHVPSQKPWSPYFDLRLEFEIVELALETGMTVEQTDHFLELIHRACQEQDVITSVKHEDIRLKWEAACVRATPFKKEEVKALYEGVTGEYDVHYHNIWEWTKELLRDPRMFPQFTLDAQRLSKYNGDRFVRFFDKPYTADKFWEFQV</sequence>
<dbReference type="EMBL" id="JH711588">
    <property type="protein sequence ID" value="EIW75450.1"/>
    <property type="molecule type" value="Genomic_DNA"/>
</dbReference>
<dbReference type="RefSeq" id="XP_007774073.1">
    <property type="nucleotide sequence ID" value="XM_007775883.1"/>
</dbReference>
<dbReference type="OrthoDB" id="3239511at2759"/>
<gene>
    <name evidence="1" type="ORF">CONPUDRAFT_33268</name>
</gene>
<organism evidence="1 2">
    <name type="scientific">Coniophora puteana (strain RWD-64-598)</name>
    <name type="common">Brown rot fungus</name>
    <dbReference type="NCBI Taxonomy" id="741705"/>
    <lineage>
        <taxon>Eukaryota</taxon>
        <taxon>Fungi</taxon>
        <taxon>Dikarya</taxon>
        <taxon>Basidiomycota</taxon>
        <taxon>Agaricomycotina</taxon>
        <taxon>Agaricomycetes</taxon>
        <taxon>Agaricomycetidae</taxon>
        <taxon>Boletales</taxon>
        <taxon>Coniophorineae</taxon>
        <taxon>Coniophoraceae</taxon>
        <taxon>Coniophora</taxon>
    </lineage>
</organism>
<proteinExistence type="predicted"/>
<dbReference type="KEGG" id="cput:CONPUDRAFT_33268"/>
<feature type="non-terminal residue" evidence="1">
    <location>
        <position position="1"/>
    </location>
</feature>
<accession>A0A5M3M9H6</accession>
<evidence type="ECO:0000313" key="1">
    <source>
        <dbReference type="EMBL" id="EIW75450.1"/>
    </source>
</evidence>
<protein>
    <submittedName>
        <fullName evidence="1">Uncharacterized protein</fullName>
    </submittedName>
</protein>
<dbReference type="OMA" id="WRPFATH"/>
<name>A0A5M3M9H6_CONPW</name>
<dbReference type="GeneID" id="19206752"/>
<keyword evidence="2" id="KW-1185">Reference proteome</keyword>
<reference evidence="2" key="1">
    <citation type="journal article" date="2012" name="Science">
        <title>The Paleozoic origin of enzymatic lignin decomposition reconstructed from 31 fungal genomes.</title>
        <authorList>
            <person name="Floudas D."/>
            <person name="Binder M."/>
            <person name="Riley R."/>
            <person name="Barry K."/>
            <person name="Blanchette R.A."/>
            <person name="Henrissat B."/>
            <person name="Martinez A.T."/>
            <person name="Otillar R."/>
            <person name="Spatafora J.W."/>
            <person name="Yadav J.S."/>
            <person name="Aerts A."/>
            <person name="Benoit I."/>
            <person name="Boyd A."/>
            <person name="Carlson A."/>
            <person name="Copeland A."/>
            <person name="Coutinho P.M."/>
            <person name="de Vries R.P."/>
            <person name="Ferreira P."/>
            <person name="Findley K."/>
            <person name="Foster B."/>
            <person name="Gaskell J."/>
            <person name="Glotzer D."/>
            <person name="Gorecki P."/>
            <person name="Heitman J."/>
            <person name="Hesse C."/>
            <person name="Hori C."/>
            <person name="Igarashi K."/>
            <person name="Jurgens J.A."/>
            <person name="Kallen N."/>
            <person name="Kersten P."/>
            <person name="Kohler A."/>
            <person name="Kuees U."/>
            <person name="Kumar T.K.A."/>
            <person name="Kuo A."/>
            <person name="LaButti K."/>
            <person name="Larrondo L.F."/>
            <person name="Lindquist E."/>
            <person name="Ling A."/>
            <person name="Lombard V."/>
            <person name="Lucas S."/>
            <person name="Lundell T."/>
            <person name="Martin R."/>
            <person name="McLaughlin D.J."/>
            <person name="Morgenstern I."/>
            <person name="Morin E."/>
            <person name="Murat C."/>
            <person name="Nagy L.G."/>
            <person name="Nolan M."/>
            <person name="Ohm R.A."/>
            <person name="Patyshakuliyeva A."/>
            <person name="Rokas A."/>
            <person name="Ruiz-Duenas F.J."/>
            <person name="Sabat G."/>
            <person name="Salamov A."/>
            <person name="Samejima M."/>
            <person name="Schmutz J."/>
            <person name="Slot J.C."/>
            <person name="St John F."/>
            <person name="Stenlid J."/>
            <person name="Sun H."/>
            <person name="Sun S."/>
            <person name="Syed K."/>
            <person name="Tsang A."/>
            <person name="Wiebenga A."/>
            <person name="Young D."/>
            <person name="Pisabarro A."/>
            <person name="Eastwood D.C."/>
            <person name="Martin F."/>
            <person name="Cullen D."/>
            <person name="Grigoriev I.V."/>
            <person name="Hibbett D.S."/>
        </authorList>
    </citation>
    <scope>NUCLEOTIDE SEQUENCE [LARGE SCALE GENOMIC DNA]</scope>
    <source>
        <strain evidence="2">RWD-64-598 SS2</strain>
    </source>
</reference>